<protein>
    <submittedName>
        <fullName evidence="2">Uncharacterized protein</fullName>
    </submittedName>
</protein>
<feature type="chain" id="PRO_5040334604" evidence="1">
    <location>
        <begin position="23"/>
        <end position="352"/>
    </location>
</feature>
<comment type="caution">
    <text evidence="2">The sequence shown here is derived from an EMBL/GenBank/DDBJ whole genome shotgun (WGS) entry which is preliminary data.</text>
</comment>
<keyword evidence="3" id="KW-1185">Reference proteome</keyword>
<feature type="signal peptide" evidence="1">
    <location>
        <begin position="1"/>
        <end position="22"/>
    </location>
</feature>
<keyword evidence="1" id="KW-0732">Signal</keyword>
<dbReference type="EMBL" id="JAAAJB010000335">
    <property type="protein sequence ID" value="KAG0258153.1"/>
    <property type="molecule type" value="Genomic_DNA"/>
</dbReference>
<dbReference type="Proteomes" id="UP000807716">
    <property type="component" value="Unassembled WGS sequence"/>
</dbReference>
<dbReference type="AlphaFoldDB" id="A0A9P6Q2M9"/>
<accession>A0A9P6Q2M9</accession>
<gene>
    <name evidence="2" type="ORF">DFQ27_004786</name>
</gene>
<name>A0A9P6Q2M9_9FUNG</name>
<evidence type="ECO:0000256" key="1">
    <source>
        <dbReference type="SAM" id="SignalP"/>
    </source>
</evidence>
<evidence type="ECO:0000313" key="2">
    <source>
        <dbReference type="EMBL" id="KAG0258153.1"/>
    </source>
</evidence>
<reference evidence="2" key="1">
    <citation type="journal article" date="2020" name="Fungal Divers.">
        <title>Resolving the Mortierellaceae phylogeny through synthesis of multi-gene phylogenetics and phylogenomics.</title>
        <authorList>
            <person name="Vandepol N."/>
            <person name="Liber J."/>
            <person name="Desiro A."/>
            <person name="Na H."/>
            <person name="Kennedy M."/>
            <person name="Barry K."/>
            <person name="Grigoriev I.V."/>
            <person name="Miller A.N."/>
            <person name="O'Donnell K."/>
            <person name="Stajich J.E."/>
            <person name="Bonito G."/>
        </authorList>
    </citation>
    <scope>NUCLEOTIDE SEQUENCE</scope>
    <source>
        <strain evidence="2">BC1065</strain>
    </source>
</reference>
<evidence type="ECO:0000313" key="3">
    <source>
        <dbReference type="Proteomes" id="UP000807716"/>
    </source>
</evidence>
<proteinExistence type="predicted"/>
<dbReference type="OrthoDB" id="2427191at2759"/>
<sequence length="352" mass="39168">MARFLSKPVTFIVFAVLQVCTALKPQTGRLYRISLGGLHLQPEGIDRPVHFVPDQHQEQSTIWEVFQVDEHRVTIRHPQLNGYLSYIEAHPTAILMLASKPRHWILNKVDDKGRYEMMATVLYESKPLVVQTHPLQVNPPLAGLGFRPKDECSCSHILEFEQVDVVEYGRRGEVPQSRLAIPSSVAVEDGTYVLRSGGRYLTATDQPTSPPHLSHLPSADSEWIITNVQSCCCCCDDSQQQNGDCERGVTIRSGSTGLYLGFHYRMRGAMLHMQREPTVWTLHEIRRAVFAIRTVTTTAPAPAAVAPAVASDGGSRGQEALDVALLPRVGRHVAGLALPSKDESHEWEILAW</sequence>
<organism evidence="2 3">
    <name type="scientific">Actinomortierella ambigua</name>
    <dbReference type="NCBI Taxonomy" id="1343610"/>
    <lineage>
        <taxon>Eukaryota</taxon>
        <taxon>Fungi</taxon>
        <taxon>Fungi incertae sedis</taxon>
        <taxon>Mucoromycota</taxon>
        <taxon>Mortierellomycotina</taxon>
        <taxon>Mortierellomycetes</taxon>
        <taxon>Mortierellales</taxon>
        <taxon>Mortierellaceae</taxon>
        <taxon>Actinomortierella</taxon>
    </lineage>
</organism>